<evidence type="ECO:0000313" key="3">
    <source>
        <dbReference type="Proteomes" id="UP000479710"/>
    </source>
</evidence>
<evidence type="ECO:0000256" key="1">
    <source>
        <dbReference type="SAM" id="MobiDB-lite"/>
    </source>
</evidence>
<reference evidence="2 3" key="1">
    <citation type="submission" date="2019-11" db="EMBL/GenBank/DDBJ databases">
        <title>Whole genome sequence of Oryza granulata.</title>
        <authorList>
            <person name="Li W."/>
        </authorList>
    </citation>
    <scope>NUCLEOTIDE SEQUENCE [LARGE SCALE GENOMIC DNA]</scope>
    <source>
        <strain evidence="3">cv. Menghai</strain>
        <tissue evidence="2">Leaf</tissue>
    </source>
</reference>
<keyword evidence="3" id="KW-1185">Reference proteome</keyword>
<proteinExistence type="predicted"/>
<protein>
    <submittedName>
        <fullName evidence="2">Uncharacterized protein</fullName>
    </submittedName>
</protein>
<accession>A0A6G1F1T3</accession>
<dbReference type="EMBL" id="SPHZ02000002">
    <property type="protein sequence ID" value="KAF0930795.1"/>
    <property type="molecule type" value="Genomic_DNA"/>
</dbReference>
<gene>
    <name evidence="2" type="ORF">E2562_035271</name>
</gene>
<feature type="region of interest" description="Disordered" evidence="1">
    <location>
        <begin position="1"/>
        <end position="20"/>
    </location>
</feature>
<dbReference type="AlphaFoldDB" id="A0A6G1F1T3"/>
<sequence length="82" mass="8928">MEPELEPSHPPPPQIHRPPRSSFSIYAVADLVGPSHRQFCWIRPSSSPAACGRMDATVTARGRSEATRAAWVVGDGHLITPE</sequence>
<name>A0A6G1F1T3_9ORYZ</name>
<dbReference type="Proteomes" id="UP000479710">
    <property type="component" value="Unassembled WGS sequence"/>
</dbReference>
<organism evidence="2 3">
    <name type="scientific">Oryza meyeriana var. granulata</name>
    <dbReference type="NCBI Taxonomy" id="110450"/>
    <lineage>
        <taxon>Eukaryota</taxon>
        <taxon>Viridiplantae</taxon>
        <taxon>Streptophyta</taxon>
        <taxon>Embryophyta</taxon>
        <taxon>Tracheophyta</taxon>
        <taxon>Spermatophyta</taxon>
        <taxon>Magnoliopsida</taxon>
        <taxon>Liliopsida</taxon>
        <taxon>Poales</taxon>
        <taxon>Poaceae</taxon>
        <taxon>BOP clade</taxon>
        <taxon>Oryzoideae</taxon>
        <taxon>Oryzeae</taxon>
        <taxon>Oryzinae</taxon>
        <taxon>Oryza</taxon>
        <taxon>Oryza meyeriana</taxon>
    </lineage>
</organism>
<comment type="caution">
    <text evidence="2">The sequence shown here is derived from an EMBL/GenBank/DDBJ whole genome shotgun (WGS) entry which is preliminary data.</text>
</comment>
<evidence type="ECO:0000313" key="2">
    <source>
        <dbReference type="EMBL" id="KAF0930795.1"/>
    </source>
</evidence>